<keyword evidence="2" id="KW-1185">Reference proteome</keyword>
<accession>A0A4Z2I916</accession>
<gene>
    <name evidence="1" type="ORF">EYF80_015443</name>
</gene>
<dbReference type="Proteomes" id="UP000314294">
    <property type="component" value="Unassembled WGS sequence"/>
</dbReference>
<evidence type="ECO:0000313" key="2">
    <source>
        <dbReference type="Proteomes" id="UP000314294"/>
    </source>
</evidence>
<proteinExistence type="predicted"/>
<evidence type="ECO:0000313" key="1">
    <source>
        <dbReference type="EMBL" id="TNN74360.1"/>
    </source>
</evidence>
<organism evidence="1 2">
    <name type="scientific">Liparis tanakae</name>
    <name type="common">Tanaka's snailfish</name>
    <dbReference type="NCBI Taxonomy" id="230148"/>
    <lineage>
        <taxon>Eukaryota</taxon>
        <taxon>Metazoa</taxon>
        <taxon>Chordata</taxon>
        <taxon>Craniata</taxon>
        <taxon>Vertebrata</taxon>
        <taxon>Euteleostomi</taxon>
        <taxon>Actinopterygii</taxon>
        <taxon>Neopterygii</taxon>
        <taxon>Teleostei</taxon>
        <taxon>Neoteleostei</taxon>
        <taxon>Acanthomorphata</taxon>
        <taxon>Eupercaria</taxon>
        <taxon>Perciformes</taxon>
        <taxon>Cottioidei</taxon>
        <taxon>Cottales</taxon>
        <taxon>Liparidae</taxon>
        <taxon>Liparis</taxon>
    </lineage>
</organism>
<protein>
    <submittedName>
        <fullName evidence="1">Uncharacterized protein</fullName>
    </submittedName>
</protein>
<dbReference type="EMBL" id="SRLO01000115">
    <property type="protein sequence ID" value="TNN74360.1"/>
    <property type="molecule type" value="Genomic_DNA"/>
</dbReference>
<name>A0A4Z2I916_9TELE</name>
<reference evidence="1 2" key="1">
    <citation type="submission" date="2019-03" db="EMBL/GenBank/DDBJ databases">
        <title>First draft genome of Liparis tanakae, snailfish: a comprehensive survey of snailfish specific genes.</title>
        <authorList>
            <person name="Kim W."/>
            <person name="Song I."/>
            <person name="Jeong J.-H."/>
            <person name="Kim D."/>
            <person name="Kim S."/>
            <person name="Ryu S."/>
            <person name="Song J.Y."/>
            <person name="Lee S.K."/>
        </authorList>
    </citation>
    <scope>NUCLEOTIDE SEQUENCE [LARGE SCALE GENOMIC DNA]</scope>
    <source>
        <tissue evidence="1">Muscle</tissue>
    </source>
</reference>
<comment type="caution">
    <text evidence="1">The sequence shown here is derived from an EMBL/GenBank/DDBJ whole genome shotgun (WGS) entry which is preliminary data.</text>
</comment>
<sequence>MSETEQGWAGRDESNLKLTLCNKLILLEAREFSVARGQTFTNERRSKMPDYIHSDSPMLIFIMHQHAAHIRALTESQVIELGTAGHDGDGAWSWVEDGLVLHQAEVGLSE</sequence>
<dbReference type="AlphaFoldDB" id="A0A4Z2I916"/>